<dbReference type="EMBL" id="CM029042">
    <property type="protein sequence ID" value="KAG2621616.1"/>
    <property type="molecule type" value="Genomic_DNA"/>
</dbReference>
<keyword evidence="3" id="KW-1185">Reference proteome</keyword>
<proteinExistence type="predicted"/>
<feature type="compositionally biased region" description="Polar residues" evidence="1">
    <location>
        <begin position="41"/>
        <end position="58"/>
    </location>
</feature>
<sequence>MIPKLLKPKKLPIIKSIHKGTDFGVGVSEQTPLAPVPGPKSSESTPPSLVQPSTTPVQAETTIEGAAGDEGGRAEKAEVSATAGKAVLVETTTRPGSQVLVIEESASAKLGEAGVVPVVEQAIPENRPEETMLPTEGIKLYQEKIRDC</sequence>
<comment type="caution">
    <text evidence="2">The sequence shown here is derived from an EMBL/GenBank/DDBJ whole genome shotgun (WGS) entry which is preliminary data.</text>
</comment>
<evidence type="ECO:0000256" key="1">
    <source>
        <dbReference type="SAM" id="MobiDB-lite"/>
    </source>
</evidence>
<protein>
    <submittedName>
        <fullName evidence="2">Uncharacterized protein</fullName>
    </submittedName>
</protein>
<dbReference type="Proteomes" id="UP000823388">
    <property type="component" value="Chromosome 3N"/>
</dbReference>
<dbReference type="AlphaFoldDB" id="A0A8T0UKJ9"/>
<evidence type="ECO:0000313" key="2">
    <source>
        <dbReference type="EMBL" id="KAG2621616.1"/>
    </source>
</evidence>
<accession>A0A8T0UKJ9</accession>
<organism evidence="2 3">
    <name type="scientific">Panicum virgatum</name>
    <name type="common">Blackwell switchgrass</name>
    <dbReference type="NCBI Taxonomy" id="38727"/>
    <lineage>
        <taxon>Eukaryota</taxon>
        <taxon>Viridiplantae</taxon>
        <taxon>Streptophyta</taxon>
        <taxon>Embryophyta</taxon>
        <taxon>Tracheophyta</taxon>
        <taxon>Spermatophyta</taxon>
        <taxon>Magnoliopsida</taxon>
        <taxon>Liliopsida</taxon>
        <taxon>Poales</taxon>
        <taxon>Poaceae</taxon>
        <taxon>PACMAD clade</taxon>
        <taxon>Panicoideae</taxon>
        <taxon>Panicodae</taxon>
        <taxon>Paniceae</taxon>
        <taxon>Panicinae</taxon>
        <taxon>Panicum</taxon>
        <taxon>Panicum sect. Hiantes</taxon>
    </lineage>
</organism>
<feature type="region of interest" description="Disordered" evidence="1">
    <location>
        <begin position="23"/>
        <end position="58"/>
    </location>
</feature>
<reference evidence="2" key="1">
    <citation type="submission" date="2020-05" db="EMBL/GenBank/DDBJ databases">
        <title>WGS assembly of Panicum virgatum.</title>
        <authorList>
            <person name="Lovell J.T."/>
            <person name="Jenkins J."/>
            <person name="Shu S."/>
            <person name="Juenger T.E."/>
            <person name="Schmutz J."/>
        </authorList>
    </citation>
    <scope>NUCLEOTIDE SEQUENCE</scope>
    <source>
        <strain evidence="2">AP13</strain>
    </source>
</reference>
<name>A0A8T0UKJ9_PANVG</name>
<gene>
    <name evidence="2" type="ORF">PVAP13_3NG316364</name>
</gene>
<evidence type="ECO:0000313" key="3">
    <source>
        <dbReference type="Proteomes" id="UP000823388"/>
    </source>
</evidence>